<keyword evidence="3" id="KW-1185">Reference proteome</keyword>
<reference evidence="2 3" key="1">
    <citation type="submission" date="2022-07" db="EMBL/GenBank/DDBJ databases">
        <title>A copper resistant bacterium isolated from sediment samples of deep sea hydrothermal areas.</title>
        <authorList>
            <person name="Zeng X."/>
        </authorList>
    </citation>
    <scope>NUCLEOTIDE SEQUENCE [LARGE SCALE GENOMIC DNA]</scope>
    <source>
        <strain evidence="3">CuT 6</strain>
    </source>
</reference>
<feature type="compositionally biased region" description="Low complexity" evidence="1">
    <location>
        <begin position="1"/>
        <end position="19"/>
    </location>
</feature>
<dbReference type="EMBL" id="CP101118">
    <property type="protein sequence ID" value="WZF88967.1"/>
    <property type="molecule type" value="Genomic_DNA"/>
</dbReference>
<feature type="compositionally biased region" description="Basic and acidic residues" evidence="1">
    <location>
        <begin position="20"/>
        <end position="33"/>
    </location>
</feature>
<feature type="compositionally biased region" description="Polar residues" evidence="1">
    <location>
        <begin position="34"/>
        <end position="46"/>
    </location>
</feature>
<dbReference type="Proteomes" id="UP001475781">
    <property type="component" value="Chromosome"/>
</dbReference>
<evidence type="ECO:0000313" key="3">
    <source>
        <dbReference type="Proteomes" id="UP001475781"/>
    </source>
</evidence>
<evidence type="ECO:0000313" key="2">
    <source>
        <dbReference type="EMBL" id="WZF88967.1"/>
    </source>
</evidence>
<organism evidence="2 3">
    <name type="scientific">Marinobacter metalliresistant</name>
    <dbReference type="NCBI Taxonomy" id="2961995"/>
    <lineage>
        <taxon>Bacteria</taxon>
        <taxon>Pseudomonadati</taxon>
        <taxon>Pseudomonadota</taxon>
        <taxon>Gammaproteobacteria</taxon>
        <taxon>Pseudomonadales</taxon>
        <taxon>Marinobacteraceae</taxon>
        <taxon>Marinobacter</taxon>
    </lineage>
</organism>
<sequence>MPASKSDAAQQARSRSASKTIKELEARLQRERSSIQTGSMSKPTPV</sequence>
<gene>
    <name evidence="2" type="ORF">NLK58_01785</name>
</gene>
<protein>
    <submittedName>
        <fullName evidence="2">Uncharacterized protein</fullName>
    </submittedName>
</protein>
<evidence type="ECO:0000256" key="1">
    <source>
        <dbReference type="SAM" id="MobiDB-lite"/>
    </source>
</evidence>
<dbReference type="RefSeq" id="WP_341581901.1">
    <property type="nucleotide sequence ID" value="NZ_CP101118.1"/>
</dbReference>
<name>A0ABZ2W2R7_9GAMM</name>
<feature type="region of interest" description="Disordered" evidence="1">
    <location>
        <begin position="1"/>
        <end position="46"/>
    </location>
</feature>
<proteinExistence type="predicted"/>
<accession>A0ABZ2W2R7</accession>